<dbReference type="EMBL" id="JBGQPK010000103">
    <property type="protein sequence ID" value="MFL2030420.1"/>
    <property type="molecule type" value="Genomic_DNA"/>
</dbReference>
<feature type="transmembrane region" description="Helical" evidence="1">
    <location>
        <begin position="47"/>
        <end position="64"/>
    </location>
</feature>
<name>A0ABW8UGF6_9LACO</name>
<protein>
    <submittedName>
        <fullName evidence="2">Uncharacterized protein</fullName>
    </submittedName>
</protein>
<proteinExistence type="predicted"/>
<sequence>MHNSGISIFFYQRALITEDIWQQVTEEERALFKIKLFSKQQKKQQRYVFIAALIVIIMAIIYFAPF</sequence>
<reference evidence="2 3" key="1">
    <citation type="submission" date="2024-08" db="EMBL/GenBank/DDBJ databases">
        <authorList>
            <person name="Arias E."/>
        </authorList>
    </citation>
    <scope>NUCLEOTIDE SEQUENCE [LARGE SCALE GENOMIC DNA]</scope>
    <source>
        <strain evidence="2 3">FAM 25317</strain>
    </source>
</reference>
<dbReference type="RefSeq" id="WP_407137799.1">
    <property type="nucleotide sequence ID" value="NZ_JBGQPK010000103.1"/>
</dbReference>
<keyword evidence="1" id="KW-1133">Transmembrane helix</keyword>
<accession>A0ABW8UGF6</accession>
<dbReference type="Proteomes" id="UP001625389">
    <property type="component" value="Unassembled WGS sequence"/>
</dbReference>
<keyword evidence="3" id="KW-1185">Reference proteome</keyword>
<evidence type="ECO:0000256" key="1">
    <source>
        <dbReference type="SAM" id="Phobius"/>
    </source>
</evidence>
<keyword evidence="1" id="KW-0812">Transmembrane</keyword>
<evidence type="ECO:0000313" key="3">
    <source>
        <dbReference type="Proteomes" id="UP001625389"/>
    </source>
</evidence>
<gene>
    <name evidence="2" type="ORF">ACEN34_12550</name>
</gene>
<evidence type="ECO:0000313" key="2">
    <source>
        <dbReference type="EMBL" id="MFL2030420.1"/>
    </source>
</evidence>
<organism evidence="2 3">
    <name type="scientific">Loigolactobacillus zhaoyuanensis</name>
    <dbReference type="NCBI Taxonomy" id="2486017"/>
    <lineage>
        <taxon>Bacteria</taxon>
        <taxon>Bacillati</taxon>
        <taxon>Bacillota</taxon>
        <taxon>Bacilli</taxon>
        <taxon>Lactobacillales</taxon>
        <taxon>Lactobacillaceae</taxon>
        <taxon>Loigolactobacillus</taxon>
    </lineage>
</organism>
<comment type="caution">
    <text evidence="2">The sequence shown here is derived from an EMBL/GenBank/DDBJ whole genome shotgun (WGS) entry which is preliminary data.</text>
</comment>
<keyword evidence="1" id="KW-0472">Membrane</keyword>